<proteinExistence type="predicted"/>
<accession>A0A4U7AXU6</accession>
<feature type="region of interest" description="Disordered" evidence="2">
    <location>
        <begin position="1"/>
        <end position="21"/>
    </location>
</feature>
<gene>
    <name evidence="3" type="ORF">C1H76_6177</name>
</gene>
<evidence type="ECO:0000256" key="2">
    <source>
        <dbReference type="SAM" id="MobiDB-lite"/>
    </source>
</evidence>
<keyword evidence="1" id="KW-0175">Coiled coil</keyword>
<dbReference type="AlphaFoldDB" id="A0A4U7AXU6"/>
<evidence type="ECO:0000313" key="3">
    <source>
        <dbReference type="EMBL" id="TKX21681.1"/>
    </source>
</evidence>
<organism evidence="3 4">
    <name type="scientific">Elsinoe australis</name>
    <dbReference type="NCBI Taxonomy" id="40998"/>
    <lineage>
        <taxon>Eukaryota</taxon>
        <taxon>Fungi</taxon>
        <taxon>Dikarya</taxon>
        <taxon>Ascomycota</taxon>
        <taxon>Pezizomycotina</taxon>
        <taxon>Dothideomycetes</taxon>
        <taxon>Dothideomycetidae</taxon>
        <taxon>Myriangiales</taxon>
        <taxon>Elsinoaceae</taxon>
        <taxon>Elsinoe</taxon>
    </lineage>
</organism>
<reference evidence="3 4" key="1">
    <citation type="submission" date="2018-02" db="EMBL/GenBank/DDBJ databases">
        <title>Draft genome sequences of Elsinoe sp., causing black scab on jojoba.</title>
        <authorList>
            <person name="Stodart B."/>
            <person name="Jeffress S."/>
            <person name="Ash G."/>
            <person name="Arun Chinnappa K."/>
        </authorList>
    </citation>
    <scope>NUCLEOTIDE SEQUENCE [LARGE SCALE GENOMIC DNA]</scope>
    <source>
        <strain evidence="3 4">Hillstone_2</strain>
    </source>
</reference>
<evidence type="ECO:0000256" key="1">
    <source>
        <dbReference type="SAM" id="Coils"/>
    </source>
</evidence>
<dbReference type="EMBL" id="PTQR01000080">
    <property type="protein sequence ID" value="TKX21681.1"/>
    <property type="molecule type" value="Genomic_DNA"/>
</dbReference>
<comment type="caution">
    <text evidence="3">The sequence shown here is derived from an EMBL/GenBank/DDBJ whole genome shotgun (WGS) entry which is preliminary data.</text>
</comment>
<feature type="compositionally biased region" description="Polar residues" evidence="2">
    <location>
        <begin position="1"/>
        <end position="18"/>
    </location>
</feature>
<feature type="coiled-coil region" evidence="1">
    <location>
        <begin position="54"/>
        <end position="102"/>
    </location>
</feature>
<dbReference type="Proteomes" id="UP000308133">
    <property type="component" value="Unassembled WGS sequence"/>
</dbReference>
<evidence type="ECO:0000313" key="4">
    <source>
        <dbReference type="Proteomes" id="UP000308133"/>
    </source>
</evidence>
<name>A0A4U7AXU6_9PEZI</name>
<sequence length="103" mass="11924">MQSFQSNMTQSTTPQHASEYSPREHFAFSNFTAAQLYEICLSIENADYDHQKDLGALEDRNKQLEVDLRSASVELQQYAEQIEKLRKEKARLTSDLVEATRRP</sequence>
<protein>
    <submittedName>
        <fullName evidence="3">Putative thylakoid formation protein</fullName>
    </submittedName>
</protein>